<proteinExistence type="predicted"/>
<keyword evidence="1" id="KW-1133">Transmembrane helix</keyword>
<keyword evidence="3" id="KW-1185">Reference proteome</keyword>
<keyword evidence="1" id="KW-0472">Membrane</keyword>
<dbReference type="Proteomes" id="UP000078200">
    <property type="component" value="Unassembled WGS sequence"/>
</dbReference>
<evidence type="ECO:0000313" key="2">
    <source>
        <dbReference type="EnsemblMetazoa" id="GAUT018863-PA"/>
    </source>
</evidence>
<accession>A0A1A9UXD3</accession>
<organism evidence="2 3">
    <name type="scientific">Glossina austeni</name>
    <name type="common">Savannah tsetse fly</name>
    <dbReference type="NCBI Taxonomy" id="7395"/>
    <lineage>
        <taxon>Eukaryota</taxon>
        <taxon>Metazoa</taxon>
        <taxon>Ecdysozoa</taxon>
        <taxon>Arthropoda</taxon>
        <taxon>Hexapoda</taxon>
        <taxon>Insecta</taxon>
        <taxon>Pterygota</taxon>
        <taxon>Neoptera</taxon>
        <taxon>Endopterygota</taxon>
        <taxon>Diptera</taxon>
        <taxon>Brachycera</taxon>
        <taxon>Muscomorpha</taxon>
        <taxon>Hippoboscoidea</taxon>
        <taxon>Glossinidae</taxon>
        <taxon>Glossina</taxon>
    </lineage>
</organism>
<protein>
    <submittedName>
        <fullName evidence="2">Uncharacterized protein</fullName>
    </submittedName>
</protein>
<feature type="transmembrane region" description="Helical" evidence="1">
    <location>
        <begin position="12"/>
        <end position="35"/>
    </location>
</feature>
<reference evidence="2" key="1">
    <citation type="submission" date="2020-05" db="UniProtKB">
        <authorList>
            <consortium name="EnsemblMetazoa"/>
        </authorList>
    </citation>
    <scope>IDENTIFICATION</scope>
    <source>
        <strain evidence="2">TTRI</strain>
    </source>
</reference>
<evidence type="ECO:0000256" key="1">
    <source>
        <dbReference type="SAM" id="Phobius"/>
    </source>
</evidence>
<sequence length="135" mass="15549">MMEKFSASDFPYILYMAFSATIIAGFRRGFVITLANEMSFVCRRDLSSCSKMSFSKEYFAFNFLRFSSEANCVSRDNSELFWFSSDLFLSASIFQALSSVSLSMDILERFIISVQVNSSYWKTNTLINFDAHRNV</sequence>
<dbReference type="AlphaFoldDB" id="A0A1A9UXD3"/>
<dbReference type="EnsemblMetazoa" id="GAUT018863-RA">
    <property type="protein sequence ID" value="GAUT018863-PA"/>
    <property type="gene ID" value="GAUT018863"/>
</dbReference>
<evidence type="ECO:0000313" key="3">
    <source>
        <dbReference type="Proteomes" id="UP000078200"/>
    </source>
</evidence>
<dbReference type="VEuPathDB" id="VectorBase:GAUT018863"/>
<keyword evidence="1" id="KW-0812">Transmembrane</keyword>
<name>A0A1A9UXD3_GLOAU</name>